<proteinExistence type="predicted"/>
<feature type="region of interest" description="Disordered" evidence="1">
    <location>
        <begin position="821"/>
        <end position="847"/>
    </location>
</feature>
<evidence type="ECO:0000313" key="3">
    <source>
        <dbReference type="EMBL" id="MCW3806182.1"/>
    </source>
</evidence>
<accession>A0AAE3SK25</accession>
<evidence type="ECO:0000313" key="4">
    <source>
        <dbReference type="Proteomes" id="UP001207408"/>
    </source>
</evidence>
<gene>
    <name evidence="3" type="ORF">OM074_11150</name>
</gene>
<evidence type="ECO:0000256" key="2">
    <source>
        <dbReference type="SAM" id="Phobius"/>
    </source>
</evidence>
<comment type="caution">
    <text evidence="3">The sequence shown here is derived from an EMBL/GenBank/DDBJ whole genome shotgun (WGS) entry which is preliminary data.</text>
</comment>
<feature type="compositionally biased region" description="Basic and acidic residues" evidence="1">
    <location>
        <begin position="821"/>
        <end position="833"/>
    </location>
</feature>
<keyword evidence="2" id="KW-1133">Transmembrane helix</keyword>
<evidence type="ECO:0008006" key="5">
    <source>
        <dbReference type="Google" id="ProtNLM"/>
    </source>
</evidence>
<feature type="region of interest" description="Disordered" evidence="1">
    <location>
        <begin position="776"/>
        <end position="795"/>
    </location>
</feature>
<feature type="transmembrane region" description="Helical" evidence="2">
    <location>
        <begin position="801"/>
        <end position="819"/>
    </location>
</feature>
<keyword evidence="4" id="KW-1185">Reference proteome</keyword>
<reference evidence="3" key="1">
    <citation type="submission" date="2022-10" db="EMBL/GenBank/DDBJ databases">
        <authorList>
            <person name="Yu W.X."/>
        </authorList>
    </citation>
    <scope>NUCLEOTIDE SEQUENCE</scope>
    <source>
        <strain evidence="3">D04</strain>
    </source>
</reference>
<keyword evidence="2" id="KW-0812">Transmembrane</keyword>
<feature type="compositionally biased region" description="Polar residues" evidence="1">
    <location>
        <begin position="776"/>
        <end position="790"/>
    </location>
</feature>
<dbReference type="EMBL" id="JAPDPI010000020">
    <property type="protein sequence ID" value="MCW3806182.1"/>
    <property type="molecule type" value="Genomic_DNA"/>
</dbReference>
<keyword evidence="2" id="KW-0472">Membrane</keyword>
<name>A0AAE3SK25_9BACT</name>
<dbReference type="RefSeq" id="WP_301199554.1">
    <property type="nucleotide sequence ID" value="NZ_JAPDPI010000020.1"/>
</dbReference>
<sequence>MFVSIMEASTKKILGTLAVVAAVGGGFYLIKKGKKLLSGAKMNFALLGFRIHKMDFQEVQFAVKLRCYNPTKAPITLAVNQVVAKYKGSAIAYSTPDIKGLTIGAGSTQEPEILFQVPYLNLLGKGLSLALLQNTSQFKADLSFTLSLSINDETITTTQNLTDDNMNGLALGTLGIVSGPRNTQYGRKYNHLIKRASGKDVFVKNGNVIETVESCIDLIAEHYREVEGLAQMLQTNNLKDTCRNIFNFSYNYLQYHKDKDGTEQLRTPARSWLDGQINFKQKGRQSAGIDCDDYSIFVGSILKCLGIPFKLRITKYDGRQNFQHIYVIVPAVGDSEDEIIIDPVLSKFDYQKPYSFEKSDFNMSPLQMVGGIHGIDGVTGTTSLGLPIYALSGLDLAGGTVAHKDDTELMAIISGIDFEDAVNGLGNADDATYRYLVRTRDFLLKNKENKNKMAQIQNPDQFISMIDQAIKFWNTPKRDKVLEKLADIEDKLTANGLIKYDTDAIEGLSEQDDYDAEIDGLQGQRGLGGFFKSLKRIGKKIGKGIKKGVKVAAKVTKKVVKAIVRFNPLSIAIRNGLLAALRLNMFGIAKKLQYAYLPDKLASKYSIDAKKLKDLKKRHNKVRKLFNGLQGKEKNLRKAILKGAKQKSKDFSLKGVDGLLSDLKGLESIGELAELGQLGVAATAASVGAATGVLAKIKSWLKPVANIFNKIRGKAAVKKVAKLTSQGKEVSKALQQRASQYEQQASPQQETYIQPENTLPQTTSYQPVILKSGNNVAQTTSSSVPQNISPTKKGMSKGAKVGIGIGVAALIGTGAYFMFRKKDDKPNSKDTSQKKSKKQSLGSISLQ</sequence>
<protein>
    <recommendedName>
        <fullName evidence="5">Transglutaminase-like domain-containing protein</fullName>
    </recommendedName>
</protein>
<organism evidence="3 4">
    <name type="scientific">Plebeiibacterium marinum</name>
    <dbReference type="NCBI Taxonomy" id="2992111"/>
    <lineage>
        <taxon>Bacteria</taxon>
        <taxon>Pseudomonadati</taxon>
        <taxon>Bacteroidota</taxon>
        <taxon>Bacteroidia</taxon>
        <taxon>Marinilabiliales</taxon>
        <taxon>Marinilabiliaceae</taxon>
        <taxon>Plebeiibacterium</taxon>
    </lineage>
</organism>
<feature type="transmembrane region" description="Helical" evidence="2">
    <location>
        <begin position="12"/>
        <end position="30"/>
    </location>
</feature>
<dbReference type="AlphaFoldDB" id="A0AAE3SK25"/>
<dbReference type="Proteomes" id="UP001207408">
    <property type="component" value="Unassembled WGS sequence"/>
</dbReference>
<evidence type="ECO:0000256" key="1">
    <source>
        <dbReference type="SAM" id="MobiDB-lite"/>
    </source>
</evidence>